<proteinExistence type="inferred from homology"/>
<dbReference type="HAMAP" id="MF_00917">
    <property type="entry name" value="QueE"/>
    <property type="match status" value="1"/>
</dbReference>
<evidence type="ECO:0000313" key="10">
    <source>
        <dbReference type="EMBL" id="MFC3809639.1"/>
    </source>
</evidence>
<dbReference type="PANTHER" id="PTHR42836">
    <property type="entry name" value="7-CARBOXY-7-DEAZAGUANINE SYNTHASE"/>
    <property type="match status" value="1"/>
</dbReference>
<evidence type="ECO:0000256" key="2">
    <source>
        <dbReference type="ARBA" id="ARBA00022691"/>
    </source>
</evidence>
<evidence type="ECO:0000256" key="1">
    <source>
        <dbReference type="ARBA" id="ARBA00022485"/>
    </source>
</evidence>
<keyword evidence="2 8" id="KW-0949">S-adenosyl-L-methionine</keyword>
<dbReference type="RefSeq" id="WP_379834961.1">
    <property type="nucleotide sequence ID" value="NZ_JBHRYQ010000001.1"/>
</dbReference>
<dbReference type="EMBL" id="JBHRYQ010000001">
    <property type="protein sequence ID" value="MFC3809639.1"/>
    <property type="molecule type" value="Genomic_DNA"/>
</dbReference>
<feature type="binding site" evidence="8">
    <location>
        <position position="40"/>
    </location>
    <ligand>
        <name>[4Fe-4S] cluster</name>
        <dbReference type="ChEBI" id="CHEBI:49883"/>
        <note>4Fe-4S-S-AdoMet</note>
    </ligand>
</feature>
<comment type="cofactor">
    <cofactor evidence="8">
        <name>Mg(2+)</name>
        <dbReference type="ChEBI" id="CHEBI:18420"/>
    </cofactor>
</comment>
<feature type="binding site" evidence="8">
    <location>
        <position position="83"/>
    </location>
    <ligand>
        <name>S-adenosyl-L-methionine</name>
        <dbReference type="ChEBI" id="CHEBI:59789"/>
    </ligand>
</feature>
<evidence type="ECO:0000259" key="9">
    <source>
        <dbReference type="PROSITE" id="PS51918"/>
    </source>
</evidence>
<dbReference type="InterPro" id="IPR024924">
    <property type="entry name" value="7-CO-7-deazaguanine_synth-like"/>
</dbReference>
<dbReference type="PROSITE" id="PS51918">
    <property type="entry name" value="RADICAL_SAM"/>
    <property type="match status" value="1"/>
</dbReference>
<comment type="similarity">
    <text evidence="8">Belongs to the radical SAM superfamily. 7-carboxy-7-deazaguanine synthase family.</text>
</comment>
<name>A0ABV7YR50_9BACT</name>
<evidence type="ECO:0000256" key="7">
    <source>
        <dbReference type="ARBA" id="ARBA00023239"/>
    </source>
</evidence>
<dbReference type="Proteomes" id="UP001595616">
    <property type="component" value="Unassembled WGS sequence"/>
</dbReference>
<dbReference type="Pfam" id="PF04055">
    <property type="entry name" value="Radical_SAM"/>
    <property type="match status" value="1"/>
</dbReference>
<dbReference type="SFLD" id="SFLDS00029">
    <property type="entry name" value="Radical_SAM"/>
    <property type="match status" value="1"/>
</dbReference>
<comment type="pathway">
    <text evidence="8">Purine metabolism; 7-cyano-7-deazaguanine biosynthesis.</text>
</comment>
<comment type="catalytic activity">
    <reaction evidence="8">
        <text>6-carboxy-5,6,7,8-tetrahydropterin + H(+) = 7-carboxy-7-carbaguanine + NH4(+)</text>
        <dbReference type="Rhea" id="RHEA:27974"/>
        <dbReference type="ChEBI" id="CHEBI:15378"/>
        <dbReference type="ChEBI" id="CHEBI:28938"/>
        <dbReference type="ChEBI" id="CHEBI:61032"/>
        <dbReference type="ChEBI" id="CHEBI:61036"/>
        <dbReference type="EC" id="4.3.99.3"/>
    </reaction>
</comment>
<sequence>MIIKETLEKSTLPVMEAFYTLQGEGSHSGRAAYFIRLGGCDVGCVWCDVKDSWDADAHPKVSLAKIIADAAENPARLAVITGGEPLMYNLDELTAGLKAEGFETNIETSGAHPLTGQWDWICFSPKKFKEPLPELYKKAHELKIIVFNKSDFKFAEKFAELVNPECKLYLQTEWDKQKEMLPLIIDYIKANPKWRISVQTHKHLNIP</sequence>
<feature type="binding site" evidence="8">
    <location>
        <begin position="21"/>
        <end position="23"/>
    </location>
    <ligand>
        <name>substrate</name>
    </ligand>
</feature>
<keyword evidence="1 8" id="KW-0004">4Fe-4S</keyword>
<dbReference type="SUPFAM" id="SSF102114">
    <property type="entry name" value="Radical SAM enzymes"/>
    <property type="match status" value="1"/>
</dbReference>
<keyword evidence="5 8" id="KW-0408">Iron</keyword>
<dbReference type="InterPro" id="IPR007197">
    <property type="entry name" value="rSAM"/>
</dbReference>
<dbReference type="PANTHER" id="PTHR42836:SF1">
    <property type="entry name" value="7-CARBOXY-7-DEAZAGUANINE SYNTHASE"/>
    <property type="match status" value="1"/>
</dbReference>
<evidence type="ECO:0000256" key="8">
    <source>
        <dbReference type="HAMAP-Rule" id="MF_00917"/>
    </source>
</evidence>
<keyword evidence="6 8" id="KW-0411">Iron-sulfur</keyword>
<feature type="binding site" evidence="8">
    <location>
        <position position="44"/>
    </location>
    <ligand>
        <name>[4Fe-4S] cluster</name>
        <dbReference type="ChEBI" id="CHEBI:49883"/>
        <note>4Fe-4S-S-AdoMet</note>
    </ligand>
</feature>
<accession>A0ABV7YR50</accession>
<organism evidence="10 11">
    <name type="scientific">Lacihabitans lacunae</name>
    <dbReference type="NCBI Taxonomy" id="1028214"/>
    <lineage>
        <taxon>Bacteria</taxon>
        <taxon>Pseudomonadati</taxon>
        <taxon>Bacteroidota</taxon>
        <taxon>Cytophagia</taxon>
        <taxon>Cytophagales</taxon>
        <taxon>Leadbetterellaceae</taxon>
        <taxon>Lacihabitans</taxon>
    </lineage>
</organism>
<comment type="cofactor">
    <cofactor evidence="8">
        <name>S-adenosyl-L-methionine</name>
        <dbReference type="ChEBI" id="CHEBI:59789"/>
    </cofactor>
    <text evidence="8">Binds 1 S-adenosyl-L-methionine per subunit.</text>
</comment>
<dbReference type="PIRSF" id="PIRSF000370">
    <property type="entry name" value="QueE"/>
    <property type="match status" value="1"/>
</dbReference>
<feature type="binding site" evidence="8">
    <location>
        <position position="207"/>
    </location>
    <ligand>
        <name>substrate</name>
    </ligand>
</feature>
<feature type="binding site" evidence="8">
    <location>
        <begin position="46"/>
        <end position="48"/>
    </location>
    <ligand>
        <name>S-adenosyl-L-methionine</name>
        <dbReference type="ChEBI" id="CHEBI:59789"/>
    </ligand>
</feature>
<keyword evidence="3 8" id="KW-0479">Metal-binding</keyword>
<feature type="binding site" evidence="8">
    <location>
        <position position="36"/>
    </location>
    <ligand>
        <name>substrate</name>
    </ligand>
</feature>
<feature type="binding site" evidence="8">
    <location>
        <position position="47"/>
    </location>
    <ligand>
        <name>[4Fe-4S] cluster</name>
        <dbReference type="ChEBI" id="CHEBI:49883"/>
        <note>4Fe-4S-S-AdoMet</note>
    </ligand>
</feature>
<keyword evidence="11" id="KW-1185">Reference proteome</keyword>
<comment type="subunit">
    <text evidence="8">Homodimer.</text>
</comment>
<protein>
    <recommendedName>
        <fullName evidence="8">7-carboxy-7-deazaguanine synthase</fullName>
        <shortName evidence="8">CDG synthase</shortName>
        <ecNumber evidence="8">4.3.99.3</ecNumber>
    </recommendedName>
    <alternativeName>
        <fullName evidence="8">Queuosine biosynthesis protein QueE</fullName>
    </alternativeName>
</protein>
<reference evidence="11" key="1">
    <citation type="journal article" date="2019" name="Int. J. Syst. Evol. Microbiol.">
        <title>The Global Catalogue of Microorganisms (GCM) 10K type strain sequencing project: providing services to taxonomists for standard genome sequencing and annotation.</title>
        <authorList>
            <consortium name="The Broad Institute Genomics Platform"/>
            <consortium name="The Broad Institute Genome Sequencing Center for Infectious Disease"/>
            <person name="Wu L."/>
            <person name="Ma J."/>
        </authorList>
    </citation>
    <scope>NUCLEOTIDE SEQUENCE [LARGE SCALE GENOMIC DNA]</scope>
    <source>
        <strain evidence="11">CECT 7956</strain>
    </source>
</reference>
<dbReference type="InterPro" id="IPR058240">
    <property type="entry name" value="rSAM_sf"/>
</dbReference>
<keyword evidence="4 8" id="KW-0460">Magnesium</keyword>
<feature type="domain" description="Radical SAM core" evidence="9">
    <location>
        <begin position="27"/>
        <end position="207"/>
    </location>
</feature>
<dbReference type="EC" id="4.3.99.3" evidence="8"/>
<evidence type="ECO:0000256" key="5">
    <source>
        <dbReference type="ARBA" id="ARBA00023004"/>
    </source>
</evidence>
<comment type="caution">
    <text evidence="8">Lacks conserved residue(s) required for the propagation of feature annotation.</text>
</comment>
<keyword evidence="8" id="KW-0671">Queuosine biosynthesis</keyword>
<comment type="function">
    <text evidence="8">Catalyzes the complex heterocyclic radical-mediated conversion of 6-carboxy-5,6,7,8-tetrahydropterin (CPH4) to 7-carboxy-7-deazaguanine (CDG), a step common to the biosynthetic pathways of all 7-deazapurine-containing compounds.</text>
</comment>
<comment type="caution">
    <text evidence="10">The sequence shown here is derived from an EMBL/GenBank/DDBJ whole genome shotgun (WGS) entry which is preliminary data.</text>
</comment>
<evidence type="ECO:0000313" key="11">
    <source>
        <dbReference type="Proteomes" id="UP001595616"/>
    </source>
</evidence>
<evidence type="ECO:0000256" key="6">
    <source>
        <dbReference type="ARBA" id="ARBA00023014"/>
    </source>
</evidence>
<evidence type="ECO:0000256" key="3">
    <source>
        <dbReference type="ARBA" id="ARBA00022723"/>
    </source>
</evidence>
<feature type="binding site" evidence="8">
    <location>
        <begin position="124"/>
        <end position="126"/>
    </location>
    <ligand>
        <name>S-adenosyl-L-methionine</name>
        <dbReference type="ChEBI" id="CHEBI:59789"/>
    </ligand>
</feature>
<feature type="binding site" evidence="8">
    <location>
        <position position="81"/>
    </location>
    <ligand>
        <name>substrate</name>
    </ligand>
</feature>
<gene>
    <name evidence="8" type="primary">queE</name>
    <name evidence="10" type="ORF">ACFOOI_03150</name>
</gene>
<keyword evidence="7 8" id="KW-0456">Lyase</keyword>
<comment type="cofactor">
    <cofactor evidence="8">
        <name>[4Fe-4S] cluster</name>
        <dbReference type="ChEBI" id="CHEBI:49883"/>
    </cofactor>
    <text evidence="8">Binds 1 [4Fe-4S] cluster. The cluster is coordinated with 3 cysteines and an exchangeable S-adenosyl-L-methionine.</text>
</comment>
<evidence type="ECO:0000256" key="4">
    <source>
        <dbReference type="ARBA" id="ARBA00022842"/>
    </source>
</evidence>
<dbReference type="Gene3D" id="3.20.20.70">
    <property type="entry name" value="Aldolase class I"/>
    <property type="match status" value="1"/>
</dbReference>
<dbReference type="InterPro" id="IPR013785">
    <property type="entry name" value="Aldolase_TIM"/>
</dbReference>